<dbReference type="SUPFAM" id="SSF49329">
    <property type="entry name" value="Cu,Zn superoxide dismutase-like"/>
    <property type="match status" value="1"/>
</dbReference>
<dbReference type="PROSITE" id="PS00332">
    <property type="entry name" value="SOD_CU_ZN_2"/>
    <property type="match status" value="1"/>
</dbReference>
<reference evidence="7 8" key="1">
    <citation type="journal article" date="2019" name="Int. J. Syst. Evol. Microbiol.">
        <title>The Global Catalogue of Microorganisms (GCM) 10K type strain sequencing project: providing services to taxonomists for standard genome sequencing and annotation.</title>
        <authorList>
            <consortium name="The Broad Institute Genomics Platform"/>
            <consortium name="The Broad Institute Genome Sequencing Center for Infectious Disease"/>
            <person name="Wu L."/>
            <person name="Ma J."/>
        </authorList>
    </citation>
    <scope>NUCLEOTIDE SEQUENCE [LARGE SCALE GENOMIC DNA]</scope>
    <source>
        <strain evidence="7 8">JCM 14735</strain>
    </source>
</reference>
<evidence type="ECO:0000256" key="2">
    <source>
        <dbReference type="ARBA" id="ARBA00024900"/>
    </source>
</evidence>
<keyword evidence="3" id="KW-0862">Zinc</keyword>
<proteinExistence type="inferred from homology"/>
<dbReference type="RefSeq" id="WP_344123495.1">
    <property type="nucleotide sequence ID" value="NZ_BAAAOA010000035.1"/>
</dbReference>
<feature type="region of interest" description="Disordered" evidence="4">
    <location>
        <begin position="93"/>
        <end position="126"/>
    </location>
</feature>
<evidence type="ECO:0000313" key="7">
    <source>
        <dbReference type="EMBL" id="GAA1767997.1"/>
    </source>
</evidence>
<evidence type="ECO:0000256" key="4">
    <source>
        <dbReference type="SAM" id="MobiDB-lite"/>
    </source>
</evidence>
<keyword evidence="8" id="KW-1185">Reference proteome</keyword>
<keyword evidence="3" id="KW-0560">Oxidoreductase</keyword>
<comment type="caution">
    <text evidence="7">The sequence shown here is derived from an EMBL/GenBank/DDBJ whole genome shotgun (WGS) entry which is preliminary data.</text>
</comment>
<accession>A0ABN2KXC9</accession>
<name>A0ABN2KXC9_9MICC</name>
<dbReference type="InterPro" id="IPR036423">
    <property type="entry name" value="SOD-like_Cu/Zn_dom_sf"/>
</dbReference>
<evidence type="ECO:0000256" key="1">
    <source>
        <dbReference type="ARBA" id="ARBA00010457"/>
    </source>
</evidence>
<dbReference type="PROSITE" id="PS51257">
    <property type="entry name" value="PROKAR_LIPOPROTEIN"/>
    <property type="match status" value="1"/>
</dbReference>
<comment type="catalytic activity">
    <reaction evidence="3">
        <text>2 superoxide + 2 H(+) = H2O2 + O2</text>
        <dbReference type="Rhea" id="RHEA:20696"/>
        <dbReference type="ChEBI" id="CHEBI:15378"/>
        <dbReference type="ChEBI" id="CHEBI:15379"/>
        <dbReference type="ChEBI" id="CHEBI:16240"/>
        <dbReference type="ChEBI" id="CHEBI:18421"/>
        <dbReference type="EC" id="1.15.1.1"/>
    </reaction>
</comment>
<comment type="function">
    <text evidence="2">Destroys radicals which are normally produced within the cells and which are toxic to biological systems. May play a role in favoring mycobacterial survival in phagocytes.</text>
</comment>
<keyword evidence="3" id="KW-0479">Metal-binding</keyword>
<keyword evidence="3" id="KW-0186">Copper</keyword>
<feature type="signal peptide" evidence="5">
    <location>
        <begin position="1"/>
        <end position="19"/>
    </location>
</feature>
<evidence type="ECO:0000259" key="6">
    <source>
        <dbReference type="Pfam" id="PF00080"/>
    </source>
</evidence>
<dbReference type="EMBL" id="BAAAOA010000035">
    <property type="protein sequence ID" value="GAA1767997.1"/>
    <property type="molecule type" value="Genomic_DNA"/>
</dbReference>
<feature type="domain" description="Superoxide dismutase copper/zinc binding" evidence="6">
    <location>
        <begin position="57"/>
        <end position="203"/>
    </location>
</feature>
<comment type="cofactor">
    <cofactor evidence="3">
        <name>Cu cation</name>
        <dbReference type="ChEBI" id="CHEBI:23378"/>
    </cofactor>
    <text evidence="3">Binds 1 copper ion per subunit.</text>
</comment>
<feature type="compositionally biased region" description="Basic and acidic residues" evidence="4">
    <location>
        <begin position="116"/>
        <end position="126"/>
    </location>
</feature>
<dbReference type="PANTHER" id="PTHR10003">
    <property type="entry name" value="SUPEROXIDE DISMUTASE CU-ZN -RELATED"/>
    <property type="match status" value="1"/>
</dbReference>
<evidence type="ECO:0000313" key="8">
    <source>
        <dbReference type="Proteomes" id="UP001501204"/>
    </source>
</evidence>
<dbReference type="Pfam" id="PF00080">
    <property type="entry name" value="Sod_Cu"/>
    <property type="match status" value="1"/>
</dbReference>
<protein>
    <recommendedName>
        <fullName evidence="3">Superoxide dismutase [Cu-Zn]</fullName>
        <ecNumber evidence="3">1.15.1.1</ecNumber>
    </recommendedName>
</protein>
<comment type="cofactor">
    <cofactor evidence="3">
        <name>Zn(2+)</name>
        <dbReference type="ChEBI" id="CHEBI:29105"/>
    </cofactor>
    <text evidence="3">Binds 1 zinc ion per subunit.</text>
</comment>
<sequence length="204" mass="20450">MRQTSLMAAVIATTALVLAGCGQDGDEGAVVEETSAAAEAGAATRAVLQDAEGTEVGSVRFSQVSAGTEVVAEVQGLEPGFYGLHVHGAGLCEPDSSAPGDPGTTGAFLSAGGHLGSEDADHPEHAGDLPALLVTEDGLGFLTTVTDRFGVQDLVADGDGSAVMIHSRPDNHANVPERYAPGGPDEDTLRTGDAGSRLACGVVE</sequence>
<dbReference type="Proteomes" id="UP001501204">
    <property type="component" value="Unassembled WGS sequence"/>
</dbReference>
<dbReference type="InterPro" id="IPR018152">
    <property type="entry name" value="SOD_Cu/Zn_BS"/>
</dbReference>
<evidence type="ECO:0000256" key="3">
    <source>
        <dbReference type="RuleBase" id="RU000393"/>
    </source>
</evidence>
<feature type="chain" id="PRO_5045158732" description="Superoxide dismutase [Cu-Zn]" evidence="5">
    <location>
        <begin position="20"/>
        <end position="204"/>
    </location>
</feature>
<feature type="region of interest" description="Disordered" evidence="4">
    <location>
        <begin position="167"/>
        <end position="195"/>
    </location>
</feature>
<dbReference type="EC" id="1.15.1.1" evidence="3"/>
<dbReference type="InterPro" id="IPR024134">
    <property type="entry name" value="SOD_Cu/Zn_/chaperone"/>
</dbReference>
<organism evidence="7 8">
    <name type="scientific">Kocuria aegyptia</name>
    <dbReference type="NCBI Taxonomy" id="330943"/>
    <lineage>
        <taxon>Bacteria</taxon>
        <taxon>Bacillati</taxon>
        <taxon>Actinomycetota</taxon>
        <taxon>Actinomycetes</taxon>
        <taxon>Micrococcales</taxon>
        <taxon>Micrococcaceae</taxon>
        <taxon>Kocuria</taxon>
    </lineage>
</organism>
<keyword evidence="5" id="KW-0732">Signal</keyword>
<gene>
    <name evidence="7" type="ORF">GCM10009767_27970</name>
</gene>
<evidence type="ECO:0000256" key="5">
    <source>
        <dbReference type="SAM" id="SignalP"/>
    </source>
</evidence>
<dbReference type="InterPro" id="IPR001424">
    <property type="entry name" value="SOD_Cu_Zn_dom"/>
</dbReference>
<dbReference type="Gene3D" id="2.60.40.200">
    <property type="entry name" value="Superoxide dismutase, copper/zinc binding domain"/>
    <property type="match status" value="1"/>
</dbReference>
<comment type="similarity">
    <text evidence="1 3">Belongs to the Cu-Zn superoxide dismutase family.</text>
</comment>